<organism evidence="2 3">
    <name type="scientific">Niastella populi</name>
    <dbReference type="NCBI Taxonomy" id="550983"/>
    <lineage>
        <taxon>Bacteria</taxon>
        <taxon>Pseudomonadati</taxon>
        <taxon>Bacteroidota</taxon>
        <taxon>Chitinophagia</taxon>
        <taxon>Chitinophagales</taxon>
        <taxon>Chitinophagaceae</taxon>
        <taxon>Niastella</taxon>
    </lineage>
</organism>
<dbReference type="InterPro" id="IPR019861">
    <property type="entry name" value="PorP/SprF_Bacteroidetes"/>
</dbReference>
<comment type="caution">
    <text evidence="2">The sequence shown here is derived from an EMBL/GenBank/DDBJ whole genome shotgun (WGS) entry which is preliminary data.</text>
</comment>
<dbReference type="STRING" id="550983.A4R26_01055"/>
<keyword evidence="1" id="KW-0732">Signal</keyword>
<dbReference type="OrthoDB" id="1186563at2"/>
<dbReference type="EMBL" id="LWBP01000001">
    <property type="protein sequence ID" value="OQP68427.1"/>
    <property type="molecule type" value="Genomic_DNA"/>
</dbReference>
<dbReference type="Pfam" id="PF11751">
    <property type="entry name" value="PorP_SprF"/>
    <property type="match status" value="1"/>
</dbReference>
<evidence type="ECO:0000256" key="1">
    <source>
        <dbReference type="SAM" id="SignalP"/>
    </source>
</evidence>
<evidence type="ECO:0000313" key="2">
    <source>
        <dbReference type="EMBL" id="OQP68427.1"/>
    </source>
</evidence>
<dbReference type="AlphaFoldDB" id="A0A1V9GD14"/>
<name>A0A1V9GD14_9BACT</name>
<feature type="chain" id="PRO_5013274943" description="Type IX secretion system membrane protein PorP/SprF" evidence="1">
    <location>
        <begin position="26"/>
        <end position="339"/>
    </location>
</feature>
<dbReference type="NCBIfam" id="TIGR03519">
    <property type="entry name" value="T9SS_PorP_fam"/>
    <property type="match status" value="1"/>
</dbReference>
<gene>
    <name evidence="2" type="ORF">A4R26_01055</name>
</gene>
<proteinExistence type="predicted"/>
<evidence type="ECO:0000313" key="3">
    <source>
        <dbReference type="Proteomes" id="UP000192276"/>
    </source>
</evidence>
<feature type="signal peptide" evidence="1">
    <location>
        <begin position="1"/>
        <end position="25"/>
    </location>
</feature>
<dbReference type="RefSeq" id="WP_081158760.1">
    <property type="nucleotide sequence ID" value="NZ_LWBP01000001.1"/>
</dbReference>
<keyword evidence="3" id="KW-1185">Reference proteome</keyword>
<accession>A0A1V9GD14</accession>
<evidence type="ECO:0008006" key="4">
    <source>
        <dbReference type="Google" id="ProtNLM"/>
    </source>
</evidence>
<reference evidence="3" key="1">
    <citation type="submission" date="2016-04" db="EMBL/GenBank/DDBJ databases">
        <authorList>
            <person name="Chen L."/>
            <person name="Zhuang W."/>
            <person name="Wang G."/>
        </authorList>
    </citation>
    <scope>NUCLEOTIDE SEQUENCE [LARGE SCALE GENOMIC DNA]</scope>
    <source>
        <strain evidence="3">208</strain>
    </source>
</reference>
<dbReference type="Proteomes" id="UP000192276">
    <property type="component" value="Unassembled WGS sequence"/>
</dbReference>
<protein>
    <recommendedName>
        <fullName evidence="4">Type IX secretion system membrane protein PorP/SprF</fullName>
    </recommendedName>
</protein>
<sequence length="339" mass="37202">MRNLAIMALALTTGIIAMSGSTARAQTDPHYSQYYMYPLWLNPGLTGVMDGDYRVTAIYRRQWANISSPYTTPGVSADITTGKNVNLGVNVMNQQVGDGGYNYLTANFSMAYSGVRFGVDGNQRISMGMSFGIINRRFDQSKFRTDEQFDPSTGEFNPNIQPTETFAKTSGTAFDAGAGILYYDATPGKKMNLFAGLSAFHLTRPEDPFIKGGEKERMPVRYTAHGGAMFNISEMVSITPNLLYMRQGDASEKMLGAYVQSRINDEADFLVGANYRFKDALVPYAGLYYKNFVLGVSYDVGTSDLSKISGKSNSFELSLSIIGSRGVKAKRVPFVCPAM</sequence>